<dbReference type="InterPro" id="IPR016040">
    <property type="entry name" value="NAD(P)-bd_dom"/>
</dbReference>
<dbReference type="RefSeq" id="WP_093036603.1">
    <property type="nucleotide sequence ID" value="NZ_FNNZ01000025.1"/>
</dbReference>
<evidence type="ECO:0000259" key="1">
    <source>
        <dbReference type="Pfam" id="PF13460"/>
    </source>
</evidence>
<proteinExistence type="predicted"/>
<dbReference type="AlphaFoldDB" id="A0A1H3BJD5"/>
<dbReference type="PANTHER" id="PTHR15020">
    <property type="entry name" value="FLAVIN REDUCTASE-RELATED"/>
    <property type="match status" value="1"/>
</dbReference>
<feature type="domain" description="NAD(P)-binding" evidence="1">
    <location>
        <begin position="7"/>
        <end position="192"/>
    </location>
</feature>
<dbReference type="InterPro" id="IPR036291">
    <property type="entry name" value="NAD(P)-bd_dom_sf"/>
</dbReference>
<dbReference type="Proteomes" id="UP000198816">
    <property type="component" value="Unassembled WGS sequence"/>
</dbReference>
<reference evidence="3" key="1">
    <citation type="submission" date="2016-10" db="EMBL/GenBank/DDBJ databases">
        <authorList>
            <person name="Varghese N."/>
            <person name="Submissions S."/>
        </authorList>
    </citation>
    <scope>NUCLEOTIDE SEQUENCE [LARGE SCALE GENOMIC DNA]</scope>
    <source>
        <strain evidence="3">DSM 217</strain>
    </source>
</reference>
<gene>
    <name evidence="2" type="ORF">SAMN05421783_12525</name>
</gene>
<sequence length="203" mass="21351">MQIALFGATGGTGRQVLEQALASGHTVTALVRDPAKIEARPGLNVVCGDVLDQEATSRCVQGADAVICVLGSGVGTEPVEAHGTQRIIEAMQTNGVRRLVAVTSLGVGDSREQVSPEFRQAMDTVLQPIIAAKTEQERLIQASGLDWTIVRPGGLGDGPRTGDYRSGTDPTLMAGLVSRADVAEFVMRQLSDVSYLHQCPAVT</sequence>
<evidence type="ECO:0000313" key="3">
    <source>
        <dbReference type="Proteomes" id="UP000198816"/>
    </source>
</evidence>
<dbReference type="Pfam" id="PF13460">
    <property type="entry name" value="NAD_binding_10"/>
    <property type="match status" value="1"/>
</dbReference>
<keyword evidence="3" id="KW-1185">Reference proteome</keyword>
<evidence type="ECO:0000313" key="2">
    <source>
        <dbReference type="EMBL" id="SDX42072.1"/>
    </source>
</evidence>
<dbReference type="SUPFAM" id="SSF51735">
    <property type="entry name" value="NAD(P)-binding Rossmann-fold domains"/>
    <property type="match status" value="1"/>
</dbReference>
<dbReference type="Gene3D" id="3.40.50.720">
    <property type="entry name" value="NAD(P)-binding Rossmann-like Domain"/>
    <property type="match status" value="1"/>
</dbReference>
<dbReference type="PANTHER" id="PTHR15020:SF50">
    <property type="entry name" value="UPF0659 PROTEIN YMR090W"/>
    <property type="match status" value="1"/>
</dbReference>
<name>A0A1H3BJD5_THIRO</name>
<organism evidence="2 3">
    <name type="scientific">Thiocapsa roseopersicina</name>
    <dbReference type="NCBI Taxonomy" id="1058"/>
    <lineage>
        <taxon>Bacteria</taxon>
        <taxon>Pseudomonadati</taxon>
        <taxon>Pseudomonadota</taxon>
        <taxon>Gammaproteobacteria</taxon>
        <taxon>Chromatiales</taxon>
        <taxon>Chromatiaceae</taxon>
        <taxon>Thiocapsa</taxon>
    </lineage>
</organism>
<dbReference type="CDD" id="cd05244">
    <property type="entry name" value="BVR-B_like_SDR_a"/>
    <property type="match status" value="1"/>
</dbReference>
<dbReference type="EMBL" id="FNNZ01000025">
    <property type="protein sequence ID" value="SDX42072.1"/>
    <property type="molecule type" value="Genomic_DNA"/>
</dbReference>
<dbReference type="STRING" id="1058.SAMN05421783_12525"/>
<protein>
    <submittedName>
        <fullName evidence="2">Putative NADH-flavin reductase</fullName>
    </submittedName>
</protein>
<accession>A0A1H3BJD5</accession>
<dbReference type="OrthoDB" id="9803892at2"/>